<feature type="signal peptide" evidence="1">
    <location>
        <begin position="1"/>
        <end position="26"/>
    </location>
</feature>
<dbReference type="AlphaFoldDB" id="A0ABD0K3R9"/>
<evidence type="ECO:0000256" key="1">
    <source>
        <dbReference type="SAM" id="SignalP"/>
    </source>
</evidence>
<reference evidence="3" key="3">
    <citation type="submission" date="2023-01" db="EMBL/GenBank/DDBJ databases">
        <authorList>
            <person name="Patra A."/>
        </authorList>
    </citation>
    <scope>NUCLEOTIDE SEQUENCE</scope>
    <source>
        <strain evidence="3">Wonlab-2016</strain>
        <tissue evidence="3">Foot muscle</tissue>
    </source>
</reference>
<accession>A0ABD0K3R9</accession>
<sequence>MKVRSSALPVCYLCGILAAAASPTLTERTLYLNSYAHCGAPSSDVNRVPYNNVEEGTVYNIKDETSLKANTRAWRECEIVLRSARSDGRLCVLQRQLKFDLCHVRLELYDGWANVDGVVAPNKTADCDKGLMSVEWCTSDRYLTIGTKKTGSRPDVKHIHIDLLVYDMRSPHRKAYMDSLPYCGSTYELDSSRVTVSNLDRDREVKNIFPLCALNFEYVGQDVNRSLCMVFASNARNGPNCGMNYTLTVFEIVQDNVTGYMREVIRHEHSCGKPSPVRWCAASNRIRLALKREDPLGETSMEPYGVFTALVMDHAGGPENLPFIED</sequence>
<gene>
    <name evidence="3" type="ORF">BaRGS_00027293</name>
    <name evidence="2" type="ORF">BaRGS_00028240</name>
</gene>
<organism evidence="3 4">
    <name type="scientific">Batillaria attramentaria</name>
    <dbReference type="NCBI Taxonomy" id="370345"/>
    <lineage>
        <taxon>Eukaryota</taxon>
        <taxon>Metazoa</taxon>
        <taxon>Spiralia</taxon>
        <taxon>Lophotrochozoa</taxon>
        <taxon>Mollusca</taxon>
        <taxon>Gastropoda</taxon>
        <taxon>Caenogastropoda</taxon>
        <taxon>Sorbeoconcha</taxon>
        <taxon>Cerithioidea</taxon>
        <taxon>Batillariidae</taxon>
        <taxon>Batillaria</taxon>
    </lineage>
</organism>
<evidence type="ECO:0000313" key="3">
    <source>
        <dbReference type="EMBL" id="KAK7481442.1"/>
    </source>
</evidence>
<protein>
    <submittedName>
        <fullName evidence="3">Uncharacterized protein</fullName>
    </submittedName>
</protein>
<comment type="caution">
    <text evidence="3">The sequence shown here is derived from an EMBL/GenBank/DDBJ whole genome shotgun (WGS) entry which is preliminary data.</text>
</comment>
<keyword evidence="1" id="KW-0732">Signal</keyword>
<proteinExistence type="predicted"/>
<dbReference type="EMBL" id="JACVVK020000262">
    <property type="protein sequence ID" value="KAK7481442.1"/>
    <property type="molecule type" value="Genomic_DNA"/>
</dbReference>
<evidence type="ECO:0000313" key="4">
    <source>
        <dbReference type="Proteomes" id="UP001519460"/>
    </source>
</evidence>
<name>A0ABD0K3R9_9CAEN</name>
<evidence type="ECO:0000313" key="2">
    <source>
        <dbReference type="EMBL" id="KAK7480506.1"/>
    </source>
</evidence>
<feature type="non-terminal residue" evidence="3">
    <location>
        <position position="326"/>
    </location>
</feature>
<keyword evidence="4" id="KW-1185">Reference proteome</keyword>
<reference evidence="3 4" key="2">
    <citation type="journal article" date="2023" name="Sci. Data">
        <title>Genome assembly of the Korean intertidal mud-creeper Batillaria attramentaria.</title>
        <authorList>
            <person name="Patra A.K."/>
            <person name="Ho P.T."/>
            <person name="Jun S."/>
            <person name="Lee S.J."/>
            <person name="Kim Y."/>
            <person name="Won Y.J."/>
        </authorList>
    </citation>
    <scope>NUCLEOTIDE SEQUENCE [LARGE SCALE GENOMIC DNA]</scope>
    <source>
        <strain evidence="3">Wonlab-2016</strain>
    </source>
</reference>
<feature type="chain" id="PRO_5044722559" evidence="1">
    <location>
        <begin position="27"/>
        <end position="326"/>
    </location>
</feature>
<dbReference type="Proteomes" id="UP001519460">
    <property type="component" value="Unassembled WGS sequence"/>
</dbReference>
<dbReference type="EMBL" id="JACVVK020000280">
    <property type="protein sequence ID" value="KAK7480506.1"/>
    <property type="molecule type" value="Genomic_DNA"/>
</dbReference>
<reference evidence="3" key="1">
    <citation type="submission" date="2020-09" db="EMBL/GenBank/DDBJ databases">
        <authorList>
            <person name="Won Y."/>
        </authorList>
    </citation>
    <scope>NUCLEOTIDE SEQUENCE</scope>
    <source>
        <strain evidence="3">Wonlab-2016</strain>
        <tissue evidence="3">Foot muscle</tissue>
    </source>
</reference>